<gene>
    <name evidence="6" type="ORF">DC3_49500</name>
</gene>
<evidence type="ECO:0000256" key="2">
    <source>
        <dbReference type="ARBA" id="ARBA00023125"/>
    </source>
</evidence>
<accession>A0A511N8Z1</accession>
<proteinExistence type="predicted"/>
<keyword evidence="2 4" id="KW-0238">DNA-binding</keyword>
<evidence type="ECO:0000256" key="4">
    <source>
        <dbReference type="PROSITE-ProRule" id="PRU00335"/>
    </source>
</evidence>
<dbReference type="PANTHER" id="PTHR30055:SF234">
    <property type="entry name" value="HTH-TYPE TRANSCRIPTIONAL REGULATOR BETI"/>
    <property type="match status" value="1"/>
</dbReference>
<dbReference type="GO" id="GO:0000976">
    <property type="term" value="F:transcription cis-regulatory region binding"/>
    <property type="evidence" value="ECO:0007669"/>
    <property type="project" value="TreeGrafter"/>
</dbReference>
<dbReference type="EMBL" id="BJXB01000032">
    <property type="protein sequence ID" value="GEM49315.1"/>
    <property type="molecule type" value="Genomic_DNA"/>
</dbReference>
<dbReference type="Pfam" id="PF00440">
    <property type="entry name" value="TetR_N"/>
    <property type="match status" value="1"/>
</dbReference>
<evidence type="ECO:0000313" key="6">
    <source>
        <dbReference type="EMBL" id="GEM49315.1"/>
    </source>
</evidence>
<dbReference type="InterPro" id="IPR009057">
    <property type="entry name" value="Homeodomain-like_sf"/>
</dbReference>
<dbReference type="GO" id="GO:0003700">
    <property type="term" value="F:DNA-binding transcription factor activity"/>
    <property type="evidence" value="ECO:0007669"/>
    <property type="project" value="TreeGrafter"/>
</dbReference>
<evidence type="ECO:0000256" key="3">
    <source>
        <dbReference type="ARBA" id="ARBA00023163"/>
    </source>
</evidence>
<sequence>MPPSLTDSEAAARRSRILNAARWCFLNFGFAKTSFEDIARQSGLSRTLLYRTFRDKEDIYKAVFVDLMVSRHPAAREAAQGPGSPLKRLLIVCRLMVLEPWSEMFGTPMGHEFIETCERMDAETGKLYREAMHECVLYILEDALSTEVFLLAVDGLLADRPSTAVLESRIQLLATRFAAFPSLLGSFEEAP</sequence>
<keyword evidence="7" id="KW-1185">Reference proteome</keyword>
<dbReference type="PROSITE" id="PS50977">
    <property type="entry name" value="HTH_TETR_2"/>
    <property type="match status" value="1"/>
</dbReference>
<name>A0A511N8Z1_DEIC1</name>
<dbReference type="Gene3D" id="1.10.357.10">
    <property type="entry name" value="Tetracycline Repressor, domain 2"/>
    <property type="match status" value="1"/>
</dbReference>
<evidence type="ECO:0000313" key="7">
    <source>
        <dbReference type="Proteomes" id="UP000321306"/>
    </source>
</evidence>
<dbReference type="OrthoDB" id="9785164at2"/>
<keyword evidence="3" id="KW-0804">Transcription</keyword>
<dbReference type="PANTHER" id="PTHR30055">
    <property type="entry name" value="HTH-TYPE TRANSCRIPTIONAL REGULATOR RUTR"/>
    <property type="match status" value="1"/>
</dbReference>
<evidence type="ECO:0000256" key="1">
    <source>
        <dbReference type="ARBA" id="ARBA00023015"/>
    </source>
</evidence>
<dbReference type="InterPro" id="IPR050109">
    <property type="entry name" value="HTH-type_TetR-like_transc_reg"/>
</dbReference>
<dbReference type="RefSeq" id="WP_146889644.1">
    <property type="nucleotide sequence ID" value="NZ_BJXB01000032.1"/>
</dbReference>
<comment type="caution">
    <text evidence="6">The sequence shown here is derived from an EMBL/GenBank/DDBJ whole genome shotgun (WGS) entry which is preliminary data.</text>
</comment>
<dbReference type="InterPro" id="IPR001647">
    <property type="entry name" value="HTH_TetR"/>
</dbReference>
<reference evidence="6 7" key="1">
    <citation type="submission" date="2019-07" db="EMBL/GenBank/DDBJ databases">
        <title>Whole genome shotgun sequence of Deinococcus cellulosilyticus NBRC 106333.</title>
        <authorList>
            <person name="Hosoyama A."/>
            <person name="Uohara A."/>
            <person name="Ohji S."/>
            <person name="Ichikawa N."/>
        </authorList>
    </citation>
    <scope>NUCLEOTIDE SEQUENCE [LARGE SCALE GENOMIC DNA]</scope>
    <source>
        <strain evidence="6 7">NBRC 106333</strain>
    </source>
</reference>
<organism evidence="6 7">
    <name type="scientific">Deinococcus cellulosilyticus (strain DSM 18568 / NBRC 106333 / KACC 11606 / 5516J-15)</name>
    <dbReference type="NCBI Taxonomy" id="1223518"/>
    <lineage>
        <taxon>Bacteria</taxon>
        <taxon>Thermotogati</taxon>
        <taxon>Deinococcota</taxon>
        <taxon>Deinococci</taxon>
        <taxon>Deinococcales</taxon>
        <taxon>Deinococcaceae</taxon>
        <taxon>Deinococcus</taxon>
    </lineage>
</organism>
<protein>
    <recommendedName>
        <fullName evidence="5">HTH tetR-type domain-containing protein</fullName>
    </recommendedName>
</protein>
<dbReference type="SUPFAM" id="SSF46689">
    <property type="entry name" value="Homeodomain-like"/>
    <property type="match status" value="1"/>
</dbReference>
<dbReference type="AlphaFoldDB" id="A0A511N8Z1"/>
<dbReference type="PRINTS" id="PR00455">
    <property type="entry name" value="HTHTETR"/>
</dbReference>
<feature type="domain" description="HTH tetR-type" evidence="5">
    <location>
        <begin position="11"/>
        <end position="71"/>
    </location>
</feature>
<keyword evidence="1" id="KW-0805">Transcription regulation</keyword>
<feature type="DNA-binding region" description="H-T-H motif" evidence="4">
    <location>
        <begin position="34"/>
        <end position="53"/>
    </location>
</feature>
<dbReference type="Proteomes" id="UP000321306">
    <property type="component" value="Unassembled WGS sequence"/>
</dbReference>
<evidence type="ECO:0000259" key="5">
    <source>
        <dbReference type="PROSITE" id="PS50977"/>
    </source>
</evidence>